<protein>
    <recommendedName>
        <fullName evidence="14">ent-kaurene monooxygenase</fullName>
        <ecNumber evidence="14">1.14.14.86</ecNumber>
    </recommendedName>
</protein>
<evidence type="ECO:0000313" key="17">
    <source>
        <dbReference type="Proteomes" id="UP001187471"/>
    </source>
</evidence>
<keyword evidence="11 15" id="KW-0472">Membrane</keyword>
<comment type="subcellular location">
    <subcellularLocation>
        <location evidence="12">Plastid</location>
        <location evidence="12">Chloroplast outer membrane</location>
        <topology evidence="12">Single-pass membrane protein</topology>
    </subcellularLocation>
</comment>
<comment type="function">
    <text evidence="13">Catalyzes three successive oxidations of the 4-methyl group of ent-kaurene giving kaurenoic acid, a key step in gibberellins (GAs) biosynthesis. GAs, which are involved many processes, including stem elongation, play a central role in plant development.</text>
</comment>
<evidence type="ECO:0000256" key="3">
    <source>
        <dbReference type="ARBA" id="ARBA00022617"/>
    </source>
</evidence>
<feature type="transmembrane region" description="Helical" evidence="15">
    <location>
        <begin position="12"/>
        <end position="34"/>
    </location>
</feature>
<evidence type="ECO:0000256" key="5">
    <source>
        <dbReference type="ARBA" id="ARBA00022723"/>
    </source>
</evidence>
<keyword evidence="6" id="KW-0934">Plastid</keyword>
<keyword evidence="8" id="KW-0560">Oxidoreductase</keyword>
<dbReference type="PANTHER" id="PTHR47283">
    <property type="entry name" value="ENT-KAURENE OXIDASE, CHLOROPLASTIC"/>
    <property type="match status" value="1"/>
</dbReference>
<dbReference type="InterPro" id="IPR017972">
    <property type="entry name" value="Cyt_P450_CS"/>
</dbReference>
<proteinExistence type="inferred from homology"/>
<keyword evidence="5" id="KW-0479">Metal-binding</keyword>
<dbReference type="Gene3D" id="1.10.630.10">
    <property type="entry name" value="Cytochrome P450"/>
    <property type="match status" value="4"/>
</dbReference>
<evidence type="ECO:0000256" key="15">
    <source>
        <dbReference type="SAM" id="Phobius"/>
    </source>
</evidence>
<dbReference type="EMBL" id="JAVXUO010000422">
    <property type="protein sequence ID" value="KAK2992338.1"/>
    <property type="molecule type" value="Genomic_DNA"/>
</dbReference>
<keyword evidence="10" id="KW-0503">Monooxygenase</keyword>
<evidence type="ECO:0000256" key="7">
    <source>
        <dbReference type="ARBA" id="ARBA00022989"/>
    </source>
</evidence>
<keyword evidence="17" id="KW-1185">Reference proteome</keyword>
<dbReference type="EC" id="1.14.14.86" evidence="14"/>
<dbReference type="InterPro" id="IPR036396">
    <property type="entry name" value="Cyt_P450_sf"/>
</dbReference>
<dbReference type="GO" id="GO:0009707">
    <property type="term" value="C:chloroplast outer membrane"/>
    <property type="evidence" value="ECO:0007669"/>
    <property type="project" value="UniProtKB-SubCell"/>
</dbReference>
<dbReference type="GO" id="GO:0005506">
    <property type="term" value="F:iron ion binding"/>
    <property type="evidence" value="ECO:0007669"/>
    <property type="project" value="InterPro"/>
</dbReference>
<organism evidence="16 17">
    <name type="scientific">Escallonia rubra</name>
    <dbReference type="NCBI Taxonomy" id="112253"/>
    <lineage>
        <taxon>Eukaryota</taxon>
        <taxon>Viridiplantae</taxon>
        <taxon>Streptophyta</taxon>
        <taxon>Embryophyta</taxon>
        <taxon>Tracheophyta</taxon>
        <taxon>Spermatophyta</taxon>
        <taxon>Magnoliopsida</taxon>
        <taxon>eudicotyledons</taxon>
        <taxon>Gunneridae</taxon>
        <taxon>Pentapetalae</taxon>
        <taxon>asterids</taxon>
        <taxon>campanulids</taxon>
        <taxon>Escalloniales</taxon>
        <taxon>Escalloniaceae</taxon>
        <taxon>Escallonia</taxon>
    </lineage>
</organism>
<keyword evidence="9" id="KW-0408">Iron</keyword>
<dbReference type="Pfam" id="PF00067">
    <property type="entry name" value="p450"/>
    <property type="match status" value="4"/>
</dbReference>
<evidence type="ECO:0000256" key="11">
    <source>
        <dbReference type="ARBA" id="ARBA00023136"/>
    </source>
</evidence>
<dbReference type="GO" id="GO:0009686">
    <property type="term" value="P:gibberellin biosynthetic process"/>
    <property type="evidence" value="ECO:0007669"/>
    <property type="project" value="InterPro"/>
</dbReference>
<dbReference type="GO" id="GO:0005783">
    <property type="term" value="C:endoplasmic reticulum"/>
    <property type="evidence" value="ECO:0007669"/>
    <property type="project" value="TreeGrafter"/>
</dbReference>
<dbReference type="InterPro" id="IPR044225">
    <property type="entry name" value="KO_chloroplastic"/>
</dbReference>
<comment type="caution">
    <text evidence="16">The sequence shown here is derived from an EMBL/GenBank/DDBJ whole genome shotgun (WGS) entry which is preliminary data.</text>
</comment>
<evidence type="ECO:0000256" key="8">
    <source>
        <dbReference type="ARBA" id="ARBA00023002"/>
    </source>
</evidence>
<dbReference type="SUPFAM" id="SSF48264">
    <property type="entry name" value="Cytochrome P450"/>
    <property type="match status" value="3"/>
</dbReference>
<dbReference type="InterPro" id="IPR001128">
    <property type="entry name" value="Cyt_P450"/>
</dbReference>
<dbReference type="GO" id="GO:0020037">
    <property type="term" value="F:heme binding"/>
    <property type="evidence" value="ECO:0007669"/>
    <property type="project" value="InterPro"/>
</dbReference>
<feature type="transmembrane region" description="Helical" evidence="15">
    <location>
        <begin position="499"/>
        <end position="531"/>
    </location>
</feature>
<dbReference type="GO" id="GO:0010241">
    <property type="term" value="P:ent-kaurene oxidation to kaurenoic acid"/>
    <property type="evidence" value="ECO:0007669"/>
    <property type="project" value="InterPro"/>
</dbReference>
<keyword evidence="3" id="KW-0349">Heme</keyword>
<accession>A0AA88UT95</accession>
<evidence type="ECO:0000256" key="6">
    <source>
        <dbReference type="ARBA" id="ARBA00022805"/>
    </source>
</evidence>
<evidence type="ECO:0000256" key="12">
    <source>
        <dbReference type="ARBA" id="ARBA00023766"/>
    </source>
</evidence>
<dbReference type="GO" id="GO:0016709">
    <property type="term" value="F:oxidoreductase activity, acting on paired donors, with incorporation or reduction of molecular oxygen, NAD(P)H as one donor, and incorporation of one atom of oxygen"/>
    <property type="evidence" value="ECO:0007669"/>
    <property type="project" value="TreeGrafter"/>
</dbReference>
<evidence type="ECO:0000256" key="9">
    <source>
        <dbReference type="ARBA" id="ARBA00023004"/>
    </source>
</evidence>
<feature type="transmembrane region" description="Helical" evidence="15">
    <location>
        <begin position="1025"/>
        <end position="1048"/>
    </location>
</feature>
<dbReference type="PROSITE" id="PS00086">
    <property type="entry name" value="CYTOCHROME_P450"/>
    <property type="match status" value="3"/>
</dbReference>
<evidence type="ECO:0000256" key="10">
    <source>
        <dbReference type="ARBA" id="ARBA00023033"/>
    </source>
</evidence>
<dbReference type="PRINTS" id="PR00463">
    <property type="entry name" value="EP450I"/>
</dbReference>
<gene>
    <name evidence="16" type="ORF">RJ640_020331</name>
</gene>
<evidence type="ECO:0000256" key="13">
    <source>
        <dbReference type="ARBA" id="ARBA00058795"/>
    </source>
</evidence>
<dbReference type="GO" id="GO:0052615">
    <property type="term" value="F:ent-kaurene oxidase activity"/>
    <property type="evidence" value="ECO:0007669"/>
    <property type="project" value="UniProtKB-EC"/>
</dbReference>
<comment type="similarity">
    <text evidence="2">Belongs to the cytochrome P450 family.</text>
</comment>
<keyword evidence="6" id="KW-1002">Plastid outer membrane</keyword>
<feature type="transmembrane region" description="Helical" evidence="15">
    <location>
        <begin position="460"/>
        <end position="479"/>
    </location>
</feature>
<evidence type="ECO:0000256" key="14">
    <source>
        <dbReference type="ARBA" id="ARBA00066565"/>
    </source>
</evidence>
<dbReference type="CDD" id="cd11075">
    <property type="entry name" value="CYP77_89"/>
    <property type="match status" value="2"/>
</dbReference>
<dbReference type="FunFam" id="1.10.630.10:FF:000062">
    <property type="entry name" value="Ent-kaurene oxidase 2"/>
    <property type="match status" value="1"/>
</dbReference>
<sequence length="1362" mass="154100">MDAVLNIPATLPMGAAIAVGGPAIALGGLSLWFLKGYVSDHMRGPSNLPPLPEVPGVPLLGNLLQMKEKKPHKTFLKWAETYGPIYSIKAGYNSMVVLNSNEVAKEAMVTRYPSISTRKLSKALKILTCDKAMVAMSDYDEFHKTVKRHILTNVLGPNAQKRHRCHRDTMIENISNEFHAYSKNYPHEAVNFRKIFESELFGLAMKQALGKDVENLYVEELGTTLSREEIFRVLVLDPMEGAIEVDWRDFFPYLKWIPNRGFEKRVEQMHTRRMAVMNALIREQKKRIALGEEINCYLDYLLTEAKTLSHNEITMLLWEAIIETSDTTLVTTEWAMYELAKDQKRQVDRLLLEIESVCGSGKITEEKLCQLPYLSAVFHETLRNHSPVPVIPLRYAHEETQIGGYRIPAGSEIAINLYGCNMEKEVWENPEEWNPERFLSENNDPVDLHKTMAFGGGRRVCAGALQAMLISCVAIARLVQEFEWKLKDGEEDDVDTLGLTVLDILATLPIGAAIAVGGPAVALGGLFLWFFKGYLSDHTRGPSSLPPLPEVPGVPLLGNLLQMKEKKPHKTFLKWAETYGPIYSIKTGYNSMVVLNSNEVAKEAMVTRYPSISTRKLSKALKILSSDKAMVAMSDYDEFHKTVKRHILTNVLGSNAQKRHRCHRDTMIENISNQFHAYLKNYPREAVNFRKIFESELFGLAMKQALGKDVENLYVEELGTTLSRAEIFRVLVHDPLHGAIEVDWRDFFPYLKWIPNRGFEKRLEQMHTRMMAVMNALIREQKKRIASGEEINCYLDYLLTEAKTLSHNEITMLLWEAIIETSDTTLVTTEWAMYELAKDQKRQDRLLLEIESVCGSGKITEENLCQLPYLSAVFHETLRYHSPVPIIPLRYAHEKTQLGGYLIPAGTEVLTISIAINLYGCNMEKEVWENPEEWNPERFLSENNDPVDLYKTMAFGGGKRVCAGALQAMLISCVAIARFVQEFEWKLKDGEEDDADTLGLTAAATATHSRSHRKMDAVLNIPATLPMGAAIAVGGPAVALGGISLWFLKGYVSDHMRGPSNLPPLPEVPGVPLLGNLLQLKEKKPHKTFLKWAETYGPIYSIKAGYNSMVILNSNEVAKEAMVTRYPSISTRKMPKALKILTCDKTMVAMSDYDEFHKTAKRHILTNVLGPNAQVLGKDVENVHVEELGTTFSREEIFRVLVLDLMQGAIEVDWRDFFPYLKWIPNRGLEKRLEQLHTRRMAVMNALIREQKKRIASGEIAINLYGCNMEKEVWENPEEWNPERFLSENNDPVDLYKTMAFGGGKRVCAGALEAMLISCVAIARLVQEFEWKLKDGEGDDVDILGLTGHKCNPMHAFLKSRK</sequence>
<evidence type="ECO:0000256" key="1">
    <source>
        <dbReference type="ARBA" id="ARBA00001971"/>
    </source>
</evidence>
<keyword evidence="7 15" id="KW-1133">Transmembrane helix</keyword>
<keyword evidence="4 15" id="KW-0812">Transmembrane</keyword>
<dbReference type="InterPro" id="IPR002401">
    <property type="entry name" value="Cyt_P450_E_grp-I"/>
</dbReference>
<evidence type="ECO:0000256" key="4">
    <source>
        <dbReference type="ARBA" id="ARBA00022692"/>
    </source>
</evidence>
<dbReference type="Proteomes" id="UP001187471">
    <property type="component" value="Unassembled WGS sequence"/>
</dbReference>
<evidence type="ECO:0000256" key="2">
    <source>
        <dbReference type="ARBA" id="ARBA00010617"/>
    </source>
</evidence>
<comment type="cofactor">
    <cofactor evidence="1">
        <name>heme</name>
        <dbReference type="ChEBI" id="CHEBI:30413"/>
    </cofactor>
</comment>
<evidence type="ECO:0000313" key="16">
    <source>
        <dbReference type="EMBL" id="KAK2992338.1"/>
    </source>
</evidence>
<name>A0AA88UT95_9ASTE</name>
<dbReference type="PANTHER" id="PTHR47283:SF1">
    <property type="entry name" value="ENT-KAURENE OXIDASE, CHLOROPLASTIC"/>
    <property type="match status" value="1"/>
</dbReference>
<reference evidence="16" key="1">
    <citation type="submission" date="2022-12" db="EMBL/GenBank/DDBJ databases">
        <title>Draft genome assemblies for two species of Escallonia (Escalloniales).</title>
        <authorList>
            <person name="Chanderbali A."/>
            <person name="Dervinis C."/>
            <person name="Anghel I."/>
            <person name="Soltis D."/>
            <person name="Soltis P."/>
            <person name="Zapata F."/>
        </authorList>
    </citation>
    <scope>NUCLEOTIDE SEQUENCE</scope>
    <source>
        <strain evidence="16">UCBG92.1500</strain>
        <tissue evidence="16">Leaf</tissue>
    </source>
</reference>